<evidence type="ECO:0000313" key="6">
    <source>
        <dbReference type="Proteomes" id="UP000772434"/>
    </source>
</evidence>
<evidence type="ECO:0000256" key="1">
    <source>
        <dbReference type="ARBA" id="ARBA00004141"/>
    </source>
</evidence>
<keyword evidence="3" id="KW-1133">Transmembrane helix</keyword>
<keyword evidence="3" id="KW-0472">Membrane</keyword>
<dbReference type="AlphaFoldDB" id="A0A9P5TWG1"/>
<gene>
    <name evidence="5" type="ORF">BDP27DRAFT_1148356</name>
</gene>
<dbReference type="InterPro" id="IPR011701">
    <property type="entry name" value="MFS"/>
</dbReference>
<name>A0A9P5TWG1_9AGAR</name>
<comment type="subcellular location">
    <subcellularLocation>
        <location evidence="1">Membrane</location>
        <topology evidence="1">Multi-pass membrane protein</topology>
    </subcellularLocation>
</comment>
<feature type="transmembrane region" description="Helical" evidence="3">
    <location>
        <begin position="87"/>
        <end position="105"/>
    </location>
</feature>
<feature type="transmembrane region" description="Helical" evidence="3">
    <location>
        <begin position="145"/>
        <end position="163"/>
    </location>
</feature>
<dbReference type="InterPro" id="IPR050327">
    <property type="entry name" value="Proton-linked_MCT"/>
</dbReference>
<dbReference type="Gene3D" id="1.20.1250.20">
    <property type="entry name" value="MFS general substrate transporter like domains"/>
    <property type="match status" value="2"/>
</dbReference>
<comment type="caution">
    <text evidence="5">The sequence shown here is derived from an EMBL/GenBank/DDBJ whole genome shotgun (WGS) entry which is preliminary data.</text>
</comment>
<feature type="transmembrane region" description="Helical" evidence="3">
    <location>
        <begin position="313"/>
        <end position="337"/>
    </location>
</feature>
<accession>A0A9P5TWG1</accession>
<dbReference type="Pfam" id="PF07690">
    <property type="entry name" value="MFS_1"/>
    <property type="match status" value="1"/>
</dbReference>
<dbReference type="PROSITE" id="PS50850">
    <property type="entry name" value="MFS"/>
    <property type="match status" value="1"/>
</dbReference>
<protein>
    <submittedName>
        <fullName evidence="5">MFS general substrate transporter</fullName>
    </submittedName>
</protein>
<dbReference type="EMBL" id="JADNRY010000580">
    <property type="protein sequence ID" value="KAF9038891.1"/>
    <property type="molecule type" value="Genomic_DNA"/>
</dbReference>
<evidence type="ECO:0000256" key="3">
    <source>
        <dbReference type="SAM" id="Phobius"/>
    </source>
</evidence>
<dbReference type="InterPro" id="IPR020846">
    <property type="entry name" value="MFS_dom"/>
</dbReference>
<reference evidence="5" key="1">
    <citation type="submission" date="2020-11" db="EMBL/GenBank/DDBJ databases">
        <authorList>
            <consortium name="DOE Joint Genome Institute"/>
            <person name="Ahrendt S."/>
            <person name="Riley R."/>
            <person name="Andreopoulos W."/>
            <person name="Labutti K."/>
            <person name="Pangilinan J."/>
            <person name="Ruiz-Duenas F.J."/>
            <person name="Barrasa J.M."/>
            <person name="Sanchez-Garcia M."/>
            <person name="Camarero S."/>
            <person name="Miyauchi S."/>
            <person name="Serrano A."/>
            <person name="Linde D."/>
            <person name="Babiker R."/>
            <person name="Drula E."/>
            <person name="Ayuso-Fernandez I."/>
            <person name="Pacheco R."/>
            <person name="Padilla G."/>
            <person name="Ferreira P."/>
            <person name="Barriuso J."/>
            <person name="Kellner H."/>
            <person name="Castanera R."/>
            <person name="Alfaro M."/>
            <person name="Ramirez L."/>
            <person name="Pisabarro A.G."/>
            <person name="Kuo A."/>
            <person name="Tritt A."/>
            <person name="Lipzen A."/>
            <person name="He G."/>
            <person name="Yan M."/>
            <person name="Ng V."/>
            <person name="Cullen D."/>
            <person name="Martin F."/>
            <person name="Rosso M.-N."/>
            <person name="Henrissat B."/>
            <person name="Hibbett D."/>
            <person name="Martinez A.T."/>
            <person name="Grigoriev I.V."/>
        </authorList>
    </citation>
    <scope>NUCLEOTIDE SEQUENCE</scope>
    <source>
        <strain evidence="5">AH 40177</strain>
    </source>
</reference>
<organism evidence="5 6">
    <name type="scientific">Rhodocollybia butyracea</name>
    <dbReference type="NCBI Taxonomy" id="206335"/>
    <lineage>
        <taxon>Eukaryota</taxon>
        <taxon>Fungi</taxon>
        <taxon>Dikarya</taxon>
        <taxon>Basidiomycota</taxon>
        <taxon>Agaricomycotina</taxon>
        <taxon>Agaricomycetes</taxon>
        <taxon>Agaricomycetidae</taxon>
        <taxon>Agaricales</taxon>
        <taxon>Marasmiineae</taxon>
        <taxon>Omphalotaceae</taxon>
        <taxon>Rhodocollybia</taxon>
    </lineage>
</organism>
<feature type="transmembrane region" description="Helical" evidence="3">
    <location>
        <begin position="175"/>
        <end position="196"/>
    </location>
</feature>
<feature type="transmembrane region" description="Helical" evidence="3">
    <location>
        <begin position="111"/>
        <end position="133"/>
    </location>
</feature>
<dbReference type="PANTHER" id="PTHR11360">
    <property type="entry name" value="MONOCARBOXYLATE TRANSPORTER"/>
    <property type="match status" value="1"/>
</dbReference>
<keyword evidence="6" id="KW-1185">Reference proteome</keyword>
<feature type="domain" description="Major facilitator superfamily (MFS) profile" evidence="4">
    <location>
        <begin position="217"/>
        <end position="386"/>
    </location>
</feature>
<dbReference type="GO" id="GO:0022857">
    <property type="term" value="F:transmembrane transporter activity"/>
    <property type="evidence" value="ECO:0007669"/>
    <property type="project" value="InterPro"/>
</dbReference>
<dbReference type="OrthoDB" id="6499973at2759"/>
<keyword evidence="3" id="KW-0812">Transmembrane</keyword>
<evidence type="ECO:0000259" key="4">
    <source>
        <dbReference type="PROSITE" id="PS50850"/>
    </source>
</evidence>
<feature type="transmembrane region" description="Helical" evidence="3">
    <location>
        <begin position="288"/>
        <end position="307"/>
    </location>
</feature>
<feature type="transmembrane region" description="Helical" evidence="3">
    <location>
        <begin position="257"/>
        <end position="276"/>
    </location>
</feature>
<dbReference type="PANTHER" id="PTHR11360:SF234">
    <property type="entry name" value="MFS-TYPE TRANSPORTER DBAD-RELATED"/>
    <property type="match status" value="1"/>
</dbReference>
<dbReference type="Proteomes" id="UP000772434">
    <property type="component" value="Unassembled WGS sequence"/>
</dbReference>
<comment type="similarity">
    <text evidence="2">Belongs to the major facilitator superfamily. Monocarboxylate porter (TC 2.A.1.13) family.</text>
</comment>
<dbReference type="InterPro" id="IPR036259">
    <property type="entry name" value="MFS_trans_sf"/>
</dbReference>
<feature type="non-terminal residue" evidence="5">
    <location>
        <position position="1"/>
    </location>
</feature>
<feature type="transmembrane region" description="Helical" evidence="3">
    <location>
        <begin position="18"/>
        <end position="36"/>
    </location>
</feature>
<feature type="transmembrane region" description="Helical" evidence="3">
    <location>
        <begin position="56"/>
        <end position="75"/>
    </location>
</feature>
<sequence length="386" mass="41700">YVAEGNLSKGLGDVGHKAWSTVLGGFLVAMVTFGYTNAFGVYQDFYTRSGAASPSRISWIGSIQMFLLLAMSLPAGKLLDMGHFRQTTVIGSILYVFSLFMLSIAHTDKYYQIFLSQGVGMGIGAGLIYLPAVAIQSRHWQAHRAFAMGVVTIGNILFPIMLNQLFKNPSVGFEWGVRASAFLVLGLLIIGNLLMSDNQPDLTNRPKPDMKYLMTDVPYWLSILALTEVDGIGIIKLDFSDFYIQLFGIVHGVDENTAFYFLAILSAASLPGRLLPNIVADRFGPLNTLLPCVGISGAMIFALYGTLNVGSLMAFAIIYGFFSGAYFSLVPPLVASLAKGPHEIGIRFGIAYALAGLGFLVGPPSDGQLIGIRNFVWSKAIIFSGV</sequence>
<feature type="non-terminal residue" evidence="5">
    <location>
        <position position="386"/>
    </location>
</feature>
<feature type="transmembrane region" description="Helical" evidence="3">
    <location>
        <begin position="344"/>
        <end position="362"/>
    </location>
</feature>
<dbReference type="GO" id="GO:0016020">
    <property type="term" value="C:membrane"/>
    <property type="evidence" value="ECO:0007669"/>
    <property type="project" value="UniProtKB-SubCell"/>
</dbReference>
<dbReference type="SUPFAM" id="SSF103473">
    <property type="entry name" value="MFS general substrate transporter"/>
    <property type="match status" value="1"/>
</dbReference>
<proteinExistence type="inferred from homology"/>
<evidence type="ECO:0000313" key="5">
    <source>
        <dbReference type="EMBL" id="KAF9038891.1"/>
    </source>
</evidence>
<evidence type="ECO:0000256" key="2">
    <source>
        <dbReference type="ARBA" id="ARBA00006727"/>
    </source>
</evidence>